<reference evidence="2 3" key="1">
    <citation type="submission" date="2022-06" db="EMBL/GenBank/DDBJ databases">
        <title>Haloarcula sp. a new haloarchaeum isolate from saline soil.</title>
        <authorList>
            <person name="Strakova D."/>
            <person name="Galisteo C."/>
            <person name="Sanchez-Porro C."/>
            <person name="Ventosa A."/>
        </authorList>
    </citation>
    <scope>NUCLEOTIDE SEQUENCE [LARGE SCALE GENOMIC DNA]</scope>
    <source>
        <strain evidence="2 3">S1CR25-12</strain>
    </source>
</reference>
<keyword evidence="3" id="KW-1185">Reference proteome</keyword>
<dbReference type="RefSeq" id="WP_310919868.1">
    <property type="nucleotide sequence ID" value="NZ_JAMQON010000003.1"/>
</dbReference>
<proteinExistence type="predicted"/>
<evidence type="ECO:0000256" key="1">
    <source>
        <dbReference type="SAM" id="MobiDB-lite"/>
    </source>
</evidence>
<feature type="compositionally biased region" description="Gly residues" evidence="1">
    <location>
        <begin position="239"/>
        <end position="248"/>
    </location>
</feature>
<accession>A0ABU2FD69</accession>
<feature type="compositionally biased region" description="Polar residues" evidence="1">
    <location>
        <begin position="219"/>
        <end position="238"/>
    </location>
</feature>
<evidence type="ECO:0000313" key="3">
    <source>
        <dbReference type="Proteomes" id="UP001259659"/>
    </source>
</evidence>
<organism evidence="2 3">
    <name type="scientific">Haloarcula saliterrae</name>
    <dbReference type="NCBI Taxonomy" id="2950534"/>
    <lineage>
        <taxon>Archaea</taxon>
        <taxon>Methanobacteriati</taxon>
        <taxon>Methanobacteriota</taxon>
        <taxon>Stenosarchaea group</taxon>
        <taxon>Halobacteria</taxon>
        <taxon>Halobacteriales</taxon>
        <taxon>Haloarculaceae</taxon>
        <taxon>Haloarcula</taxon>
    </lineage>
</organism>
<evidence type="ECO:0008006" key="4">
    <source>
        <dbReference type="Google" id="ProtNLM"/>
    </source>
</evidence>
<evidence type="ECO:0000313" key="2">
    <source>
        <dbReference type="EMBL" id="MDS0260201.1"/>
    </source>
</evidence>
<feature type="region of interest" description="Disordered" evidence="1">
    <location>
        <begin position="191"/>
        <end position="248"/>
    </location>
</feature>
<dbReference type="Proteomes" id="UP001259659">
    <property type="component" value="Unassembled WGS sequence"/>
</dbReference>
<dbReference type="EMBL" id="JAMQON010000003">
    <property type="protein sequence ID" value="MDS0260201.1"/>
    <property type="molecule type" value="Genomic_DNA"/>
</dbReference>
<feature type="compositionally biased region" description="Low complexity" evidence="1">
    <location>
        <begin position="198"/>
        <end position="218"/>
    </location>
</feature>
<comment type="caution">
    <text evidence="2">The sequence shown here is derived from an EMBL/GenBank/DDBJ whole genome shotgun (WGS) entry which is preliminary data.</text>
</comment>
<sequence length="248" mass="24720">MQRTTTAALAALLVIGALVAVPIAMAQQTETDQSNQTTGNGTVAPGAQLSGVVGVGEAELSGEIESRAYGIRIARANSSDAKAAVVAAQFNETDERLTELESRRAALETARENGSLSVGQYRARVATLHAESRSTARLASQTNETASQLPAAALEANGVDVTAVRTLSERAANLTGPGTAAIARSIAGENAGQPVQPAAGDRSSAGNARAGGNTTAADETSSPATPTADGSATDTTSGSDGGSARGTN</sequence>
<protein>
    <recommendedName>
        <fullName evidence="4">DUF5667 domain-containing protein</fullName>
    </recommendedName>
</protein>
<gene>
    <name evidence="2" type="ORF">NDI56_12425</name>
</gene>
<name>A0ABU2FD69_9EURY</name>